<evidence type="ECO:0000313" key="1">
    <source>
        <dbReference type="EMBL" id="XBS52732.1"/>
    </source>
</evidence>
<sequence>MSKNFDKVKKFYDSGLWSEEMVRNAVDRWINADEFQEIVGKEYWKS</sequence>
<proteinExistence type="predicted"/>
<dbReference type="InterPro" id="IPR010022">
    <property type="entry name" value="XkdX"/>
</dbReference>
<gene>
    <name evidence="1" type="ORF">ABFV83_12865</name>
</gene>
<dbReference type="EMBL" id="CP157940">
    <property type="protein sequence ID" value="XBS52732.1"/>
    <property type="molecule type" value="Genomic_DNA"/>
</dbReference>
<dbReference type="AlphaFoldDB" id="A0AAU7PK41"/>
<reference evidence="1" key="1">
    <citation type="submission" date="2024-06" db="EMBL/GenBank/DDBJ databases">
        <title>Lacrimispora cavernae sp. nov., a novel anaerobe isolated from bat guano pile inside a cave.</title>
        <authorList>
            <person name="Miller S.L."/>
            <person name="Lu N."/>
            <person name="King J."/>
            <person name="Sankaranarayanan K."/>
            <person name="Lawson P.A."/>
        </authorList>
    </citation>
    <scope>NUCLEOTIDE SEQUENCE</scope>
    <source>
        <strain evidence="1">BS-2</strain>
    </source>
</reference>
<organism evidence="1">
    <name type="scientific">Lacrimispora sp. BS-2</name>
    <dbReference type="NCBI Taxonomy" id="3151850"/>
    <lineage>
        <taxon>Bacteria</taxon>
        <taxon>Bacillati</taxon>
        <taxon>Bacillota</taxon>
        <taxon>Clostridia</taxon>
        <taxon>Lachnospirales</taxon>
        <taxon>Lachnospiraceae</taxon>
        <taxon>Lacrimispora</taxon>
    </lineage>
</organism>
<name>A0AAU7PK41_9FIRM</name>
<protein>
    <submittedName>
        <fullName evidence="1">XkdX family protein</fullName>
    </submittedName>
</protein>
<accession>A0AAU7PK41</accession>
<dbReference type="RefSeq" id="WP_349944370.1">
    <property type="nucleotide sequence ID" value="NZ_CP157940.1"/>
</dbReference>
<dbReference type="Pfam" id="PF09693">
    <property type="entry name" value="Phage_XkdX"/>
    <property type="match status" value="1"/>
</dbReference>